<feature type="region of interest" description="Disordered" evidence="1">
    <location>
        <begin position="1"/>
        <end position="30"/>
    </location>
</feature>
<organism evidence="2 3">
    <name type="scientific">Candidatus Collierbacteria bacterium RIFCSPHIGHO2_01_FULL_50_25</name>
    <dbReference type="NCBI Taxonomy" id="1817722"/>
    <lineage>
        <taxon>Bacteria</taxon>
        <taxon>Candidatus Collieribacteriota</taxon>
    </lineage>
</organism>
<evidence type="ECO:0000313" key="3">
    <source>
        <dbReference type="Proteomes" id="UP000177979"/>
    </source>
</evidence>
<accession>A0A1F5EVR7</accession>
<name>A0A1F5EVR7_9BACT</name>
<comment type="caution">
    <text evidence="2">The sequence shown here is derived from an EMBL/GenBank/DDBJ whole genome shotgun (WGS) entry which is preliminary data.</text>
</comment>
<proteinExistence type="predicted"/>
<protein>
    <submittedName>
        <fullName evidence="2">Uncharacterized protein</fullName>
    </submittedName>
</protein>
<evidence type="ECO:0000313" key="2">
    <source>
        <dbReference type="EMBL" id="OGD71460.1"/>
    </source>
</evidence>
<sequence length="230" mass="25991">MKKGKRRGRGGIEVETDPSGSDSGTYDEKRARVRRDRAALMAQNNTPEAEALNEESTSAVLEVLSRRDLFPWIEAVEIEEDRLGDEDWIRKTDAYVNLDPALCGLGLLDQYRIQIKSGWADLEGLGNKHIKKLLSLTSKEWRDLGLILLFGQATTEAIAASFCDQIINYMEMAGVKNARDEFMKYQTPVLLLMMRRYEALGIAGRDWEVLLSWISGRPKRGEGGGRVTFY</sequence>
<dbReference type="EMBL" id="MFAG01000032">
    <property type="protein sequence ID" value="OGD71460.1"/>
    <property type="molecule type" value="Genomic_DNA"/>
</dbReference>
<dbReference type="AlphaFoldDB" id="A0A1F5EVR7"/>
<evidence type="ECO:0000256" key="1">
    <source>
        <dbReference type="SAM" id="MobiDB-lite"/>
    </source>
</evidence>
<dbReference type="Proteomes" id="UP000177979">
    <property type="component" value="Unassembled WGS sequence"/>
</dbReference>
<gene>
    <name evidence="2" type="ORF">A2703_03080</name>
</gene>
<reference evidence="2 3" key="1">
    <citation type="journal article" date="2016" name="Nat. Commun.">
        <title>Thousands of microbial genomes shed light on interconnected biogeochemical processes in an aquifer system.</title>
        <authorList>
            <person name="Anantharaman K."/>
            <person name="Brown C.T."/>
            <person name="Hug L.A."/>
            <person name="Sharon I."/>
            <person name="Castelle C.J."/>
            <person name="Probst A.J."/>
            <person name="Thomas B.C."/>
            <person name="Singh A."/>
            <person name="Wilkins M.J."/>
            <person name="Karaoz U."/>
            <person name="Brodie E.L."/>
            <person name="Williams K.H."/>
            <person name="Hubbard S.S."/>
            <person name="Banfield J.F."/>
        </authorList>
    </citation>
    <scope>NUCLEOTIDE SEQUENCE [LARGE SCALE GENOMIC DNA]</scope>
</reference>